<organism evidence="1">
    <name type="scientific">Lepeophtheirus salmonis</name>
    <name type="common">Salmon louse</name>
    <name type="synonym">Caligus salmonis</name>
    <dbReference type="NCBI Taxonomy" id="72036"/>
    <lineage>
        <taxon>Eukaryota</taxon>
        <taxon>Metazoa</taxon>
        <taxon>Ecdysozoa</taxon>
        <taxon>Arthropoda</taxon>
        <taxon>Crustacea</taxon>
        <taxon>Multicrustacea</taxon>
        <taxon>Hexanauplia</taxon>
        <taxon>Copepoda</taxon>
        <taxon>Siphonostomatoida</taxon>
        <taxon>Caligidae</taxon>
        <taxon>Lepeophtheirus</taxon>
    </lineage>
</organism>
<reference evidence="1" key="1">
    <citation type="submission" date="2014-05" db="EMBL/GenBank/DDBJ databases">
        <authorList>
            <person name="Chronopoulou M."/>
        </authorList>
    </citation>
    <scope>NUCLEOTIDE SEQUENCE</scope>
    <source>
        <tissue evidence="1">Whole organism</tissue>
    </source>
</reference>
<dbReference type="GO" id="GO:0008418">
    <property type="term" value="F:protein-N-terminal asparagine amidohydrolase activity"/>
    <property type="evidence" value="ECO:0007669"/>
    <property type="project" value="InterPro"/>
</dbReference>
<sequence>MVIQILGGRTLLSIPGSIQEFFNENPEIGESNLALTSREHVDMWRDRVLFIKQRQQATSDIRENDKVQWIGSHAAMTCHILVMKHTVTGVVSMGHFDNFCCWQFGEESSAHREGLDIMLYEIGALSRGFIDDGRIEVTIVGGYTDIRGDAAKNSMSLLRAIQQVPTILNLIHFCVGPYNTTVDNGSTTAILKGICVDLKTKTLFPAMFNWCQFSDFKTQIEDRFRTRNGVGEQMDSEDRFKTKDSTFKPKSLRNTANRNKLIEPKINTERAQNKHIDNKKNSFKFSYFNRINDINGN</sequence>
<evidence type="ECO:0000313" key="1">
    <source>
        <dbReference type="EMBL" id="CDW48530.1"/>
    </source>
</evidence>
<dbReference type="GO" id="GO:0006511">
    <property type="term" value="P:ubiquitin-dependent protein catabolic process"/>
    <property type="evidence" value="ECO:0007669"/>
    <property type="project" value="TreeGrafter"/>
</dbReference>
<dbReference type="PANTHER" id="PTHR12498">
    <property type="entry name" value="N-TERMINAL ASPARAGINE AMIDOHYDROLASE"/>
    <property type="match status" value="1"/>
</dbReference>
<dbReference type="InterPro" id="IPR026750">
    <property type="entry name" value="NTAN1"/>
</dbReference>
<dbReference type="PANTHER" id="PTHR12498:SF0">
    <property type="entry name" value="PROTEIN N-TERMINAL ASPARAGINE AMIDOHYDROLASE"/>
    <property type="match status" value="1"/>
</dbReference>
<dbReference type="AlphaFoldDB" id="A0A0K2VDT6"/>
<protein>
    <submittedName>
        <fullName evidence="1">Protein Nterminal asparagine amidohydrolaselike [Xiphosphorus maculatus]</fullName>
    </submittedName>
</protein>
<dbReference type="OrthoDB" id="539995at2759"/>
<dbReference type="GO" id="GO:0005634">
    <property type="term" value="C:nucleus"/>
    <property type="evidence" value="ECO:0007669"/>
    <property type="project" value="TreeGrafter"/>
</dbReference>
<proteinExistence type="predicted"/>
<name>A0A0K2VDT6_LEPSM</name>
<dbReference type="Pfam" id="PF14736">
    <property type="entry name" value="N_Asn_amidohyd"/>
    <property type="match status" value="1"/>
</dbReference>
<accession>A0A0K2VDT6</accession>
<dbReference type="EMBL" id="HACA01031169">
    <property type="protein sequence ID" value="CDW48530.1"/>
    <property type="molecule type" value="Transcribed_RNA"/>
</dbReference>
<keyword evidence="1" id="KW-0378">Hydrolase</keyword>